<evidence type="ECO:0000313" key="3">
    <source>
        <dbReference type="Proteomes" id="UP000428328"/>
    </source>
</evidence>
<reference evidence="2 3" key="1">
    <citation type="submission" date="2019-11" db="EMBL/GenBank/DDBJ databases">
        <authorList>
            <person name="Zheng R.K."/>
            <person name="Sun C.M."/>
        </authorList>
    </citation>
    <scope>NUCLEOTIDE SEQUENCE [LARGE SCALE GENOMIC DNA]</scope>
    <source>
        <strain evidence="2 3">SRB007</strain>
    </source>
</reference>
<dbReference type="Proteomes" id="UP000428328">
    <property type="component" value="Chromosome"/>
</dbReference>
<sequence length="164" mass="18187">MILAAVFLGLAVAGFINIQHADTRLAVVLVTMVFFCINAISVLAAMRRQPMLKVLDDRFSIYTPFGYAMVRFGEVLSFRKGGVPGLRTLRVEINQAAEPRFRSRVSRALYALTWLNFANSVSIQGYMLGAELDPVIRMLENRREAAVRMDGVEGYDPRAATVAG</sequence>
<feature type="transmembrane region" description="Helical" evidence="1">
    <location>
        <begin position="24"/>
        <end position="45"/>
    </location>
</feature>
<dbReference type="RefSeq" id="WP_158950092.1">
    <property type="nucleotide sequence ID" value="NZ_CP046400.1"/>
</dbReference>
<keyword evidence="3" id="KW-1185">Reference proteome</keyword>
<dbReference type="KEGG" id="psel:GM415_16460"/>
<keyword evidence="1" id="KW-0472">Membrane</keyword>
<proteinExistence type="predicted"/>
<name>A0A6I6JFN8_9BACT</name>
<dbReference type="AlphaFoldDB" id="A0A6I6JFN8"/>
<keyword evidence="1" id="KW-0812">Transmembrane</keyword>
<evidence type="ECO:0000313" key="2">
    <source>
        <dbReference type="EMBL" id="QGY41645.1"/>
    </source>
</evidence>
<gene>
    <name evidence="2" type="ORF">GM415_16460</name>
</gene>
<protein>
    <submittedName>
        <fullName evidence="2">Uncharacterized protein</fullName>
    </submittedName>
</protein>
<evidence type="ECO:0000256" key="1">
    <source>
        <dbReference type="SAM" id="Phobius"/>
    </source>
</evidence>
<keyword evidence="1" id="KW-1133">Transmembrane helix</keyword>
<accession>A0A6I6JFN8</accession>
<dbReference type="EMBL" id="CP046400">
    <property type="protein sequence ID" value="QGY41645.1"/>
    <property type="molecule type" value="Genomic_DNA"/>
</dbReference>
<organism evidence="2 3">
    <name type="scientific">Pseudodesulfovibrio cashew</name>
    <dbReference type="NCBI Taxonomy" id="2678688"/>
    <lineage>
        <taxon>Bacteria</taxon>
        <taxon>Pseudomonadati</taxon>
        <taxon>Thermodesulfobacteriota</taxon>
        <taxon>Desulfovibrionia</taxon>
        <taxon>Desulfovibrionales</taxon>
        <taxon>Desulfovibrionaceae</taxon>
    </lineage>
</organism>